<reference evidence="2 3" key="1">
    <citation type="submission" date="2017-05" db="EMBL/GenBank/DDBJ databases">
        <title>The draft genome sequence of Idiomarina salinarum WNB302.</title>
        <authorList>
            <person name="Sun Y."/>
            <person name="Chen B."/>
            <person name="Du Z."/>
        </authorList>
    </citation>
    <scope>NUCLEOTIDE SEQUENCE [LARGE SCALE GENOMIC DNA]</scope>
    <source>
        <strain evidence="2 3">WNB302</strain>
    </source>
</reference>
<dbReference type="PROSITE" id="PS51257">
    <property type="entry name" value="PROKAR_LIPOPROTEIN"/>
    <property type="match status" value="1"/>
</dbReference>
<gene>
    <name evidence="2" type="ORF">CA834_05620</name>
</gene>
<evidence type="ECO:0000313" key="3">
    <source>
        <dbReference type="Proteomes" id="UP000216840"/>
    </source>
</evidence>
<dbReference type="Pfam" id="PF04371">
    <property type="entry name" value="PAD_porph"/>
    <property type="match status" value="1"/>
</dbReference>
<evidence type="ECO:0000256" key="1">
    <source>
        <dbReference type="ARBA" id="ARBA00022801"/>
    </source>
</evidence>
<dbReference type="GO" id="GO:0047632">
    <property type="term" value="F:agmatine deiminase activity"/>
    <property type="evidence" value="ECO:0007669"/>
    <property type="project" value="TreeGrafter"/>
</dbReference>
<organism evidence="2 3">
    <name type="scientific">Winogradskyella aurantia</name>
    <dbReference type="NCBI Taxonomy" id="1915063"/>
    <lineage>
        <taxon>Bacteria</taxon>
        <taxon>Pseudomonadati</taxon>
        <taxon>Bacteroidota</taxon>
        <taxon>Flavobacteriia</taxon>
        <taxon>Flavobacteriales</taxon>
        <taxon>Flavobacteriaceae</taxon>
        <taxon>Winogradskyella</taxon>
    </lineage>
</organism>
<accession>A0A265UYF3</accession>
<dbReference type="InterPro" id="IPR007466">
    <property type="entry name" value="Peptidyl-Arg-deiminase_porph"/>
</dbReference>
<dbReference type="Gene3D" id="3.75.10.10">
    <property type="entry name" value="L-arginine/glycine Amidinotransferase, Chain A"/>
    <property type="match status" value="1"/>
</dbReference>
<dbReference type="OrthoDB" id="9808013at2"/>
<evidence type="ECO:0000313" key="2">
    <source>
        <dbReference type="EMBL" id="OZV70097.1"/>
    </source>
</evidence>
<comment type="caution">
    <text evidence="2">The sequence shown here is derived from an EMBL/GenBank/DDBJ whole genome shotgun (WGS) entry which is preliminary data.</text>
</comment>
<dbReference type="GO" id="GO:0009446">
    <property type="term" value="P:putrescine biosynthetic process"/>
    <property type="evidence" value="ECO:0007669"/>
    <property type="project" value="InterPro"/>
</dbReference>
<name>A0A265UYF3_9FLAO</name>
<keyword evidence="3" id="KW-1185">Reference proteome</keyword>
<keyword evidence="1" id="KW-0378">Hydrolase</keyword>
<dbReference type="EMBL" id="NGJN01000002">
    <property type="protein sequence ID" value="OZV70097.1"/>
    <property type="molecule type" value="Genomic_DNA"/>
</dbReference>
<sequence length="431" mass="49078">MRILFLVLIIVSLIGCKNKSVQKFRIPAEWEEHEAIWLSWDDYRQDNNRVIANIINQLHGNVKVKVAFPSDSTRKASFQILDSLNVDTLSFEAHIYPEANSWIRDYGAVFALDGTNHLAMVDFGWNQYGRVDWSYARWPEWFGDKYDSIKTAVEKSDRARIDSLMGITTQAKHNKIDVFLEGGSFEYNGNGVLIQSEAVTLQRNPDKTKEELEKEFSRFGIKKVIWLPQGVIEDEHFEMLIDNKYMVGGTGGHTDEFVRFTDENTILLAWVDEDEIDEHPLNQLNYDRMSINYEILKNATDINGKSFNIIKMPIPRPVETPISIIEQSDRSNKMNNKFDIGDLPEGHALSVGDTIQGIAAAGYLNFLVTNGLVLTATYGEYGSMDKDEEAKTIFQKVFPNRKIVMIDVLPLNSVYGGGGIHCVTMQEPKIY</sequence>
<proteinExistence type="predicted"/>
<dbReference type="PANTHER" id="PTHR31377">
    <property type="entry name" value="AGMATINE DEIMINASE-RELATED"/>
    <property type="match status" value="1"/>
</dbReference>
<dbReference type="AlphaFoldDB" id="A0A265UYF3"/>
<dbReference type="GO" id="GO:0004668">
    <property type="term" value="F:protein-arginine deiminase activity"/>
    <property type="evidence" value="ECO:0007669"/>
    <property type="project" value="InterPro"/>
</dbReference>
<dbReference type="SUPFAM" id="SSF55909">
    <property type="entry name" value="Pentein"/>
    <property type="match status" value="1"/>
</dbReference>
<evidence type="ECO:0008006" key="4">
    <source>
        <dbReference type="Google" id="ProtNLM"/>
    </source>
</evidence>
<dbReference type="PANTHER" id="PTHR31377:SF0">
    <property type="entry name" value="AGMATINE DEIMINASE-RELATED"/>
    <property type="match status" value="1"/>
</dbReference>
<dbReference type="RefSeq" id="WP_094967686.1">
    <property type="nucleotide sequence ID" value="NZ_NGJN01000002.1"/>
</dbReference>
<dbReference type="Proteomes" id="UP000216840">
    <property type="component" value="Unassembled WGS sequence"/>
</dbReference>
<protein>
    <recommendedName>
        <fullName evidence="4">Agmatine deiminase</fullName>
    </recommendedName>
</protein>